<sequence>MEAYIGLGSNMGERISYLREAVRALEAVPDTELTCVSDVYETEPVGYADQDSFLNMVVVVRTRLSPASLHGHMKQIEERLGRVRTIRNGPRTIDLDLLLMDDVALDTPELTVPHPRMWERAFVLIPLADVVRNQSQLLATTHEHLDRLDGKEGVTRWSNFNWRDESERSAN</sequence>
<dbReference type="Gene3D" id="3.30.70.560">
    <property type="entry name" value="7,8-Dihydro-6-hydroxymethylpterin-pyrophosphokinase HPPK"/>
    <property type="match status" value="1"/>
</dbReference>
<evidence type="ECO:0000313" key="10">
    <source>
        <dbReference type="EMBL" id="RKN65787.1"/>
    </source>
</evidence>
<evidence type="ECO:0000256" key="4">
    <source>
        <dbReference type="ARBA" id="ARBA00022679"/>
    </source>
</evidence>
<keyword evidence="4 10" id="KW-0808">Transferase</keyword>
<accession>A0A3B0B2R9</accession>
<evidence type="ECO:0000256" key="7">
    <source>
        <dbReference type="ARBA" id="ARBA00022840"/>
    </source>
</evidence>
<reference evidence="10 11" key="1">
    <citation type="journal article" date="2007" name="Int. J. Syst. Evol. Microbiol.">
        <title>Paenibacillus ginsengarvi sp. nov., isolated from soil from ginseng cultivation.</title>
        <authorList>
            <person name="Yoon M.H."/>
            <person name="Ten L.N."/>
            <person name="Im W.T."/>
        </authorList>
    </citation>
    <scope>NUCLEOTIDE SEQUENCE [LARGE SCALE GENOMIC DNA]</scope>
    <source>
        <strain evidence="10 11">KCTC 13059</strain>
    </source>
</reference>
<evidence type="ECO:0000256" key="5">
    <source>
        <dbReference type="ARBA" id="ARBA00022741"/>
    </source>
</evidence>
<dbReference type="CDD" id="cd00483">
    <property type="entry name" value="HPPK"/>
    <property type="match status" value="1"/>
</dbReference>
<keyword evidence="7" id="KW-0067">ATP-binding</keyword>
<evidence type="ECO:0000256" key="2">
    <source>
        <dbReference type="ARBA" id="ARBA00005051"/>
    </source>
</evidence>
<dbReference type="EMBL" id="RBAH01000036">
    <property type="protein sequence ID" value="RKN65787.1"/>
    <property type="molecule type" value="Genomic_DNA"/>
</dbReference>
<dbReference type="Pfam" id="PF01288">
    <property type="entry name" value="HPPK"/>
    <property type="match status" value="1"/>
</dbReference>
<evidence type="ECO:0000256" key="8">
    <source>
        <dbReference type="ARBA" id="ARBA00022909"/>
    </source>
</evidence>
<dbReference type="GO" id="GO:0046654">
    <property type="term" value="P:tetrahydrofolate biosynthetic process"/>
    <property type="evidence" value="ECO:0007669"/>
    <property type="project" value="UniProtKB-UniPathway"/>
</dbReference>
<dbReference type="InterPro" id="IPR000550">
    <property type="entry name" value="Hppk"/>
</dbReference>
<dbReference type="Proteomes" id="UP000282311">
    <property type="component" value="Unassembled WGS sequence"/>
</dbReference>
<dbReference type="GO" id="GO:0003848">
    <property type="term" value="F:2-amino-4-hydroxy-6-hydroxymethyldihydropteridine diphosphokinase activity"/>
    <property type="evidence" value="ECO:0007669"/>
    <property type="project" value="UniProtKB-EC"/>
</dbReference>
<gene>
    <name evidence="10" type="primary">folK</name>
    <name evidence="10" type="ORF">D7M11_32215</name>
</gene>
<dbReference type="GO" id="GO:0016301">
    <property type="term" value="F:kinase activity"/>
    <property type="evidence" value="ECO:0007669"/>
    <property type="project" value="UniProtKB-KW"/>
</dbReference>
<dbReference type="SUPFAM" id="SSF55083">
    <property type="entry name" value="6-hydroxymethyl-7,8-dihydropterin pyrophosphokinase, HPPK"/>
    <property type="match status" value="1"/>
</dbReference>
<dbReference type="PANTHER" id="PTHR43071">
    <property type="entry name" value="2-AMINO-4-HYDROXY-6-HYDROXYMETHYLDIHYDROPTERIDINE PYROPHOSPHOKINASE"/>
    <property type="match status" value="1"/>
</dbReference>
<proteinExistence type="predicted"/>
<evidence type="ECO:0000256" key="6">
    <source>
        <dbReference type="ARBA" id="ARBA00022777"/>
    </source>
</evidence>
<keyword evidence="5" id="KW-0547">Nucleotide-binding</keyword>
<evidence type="ECO:0000256" key="1">
    <source>
        <dbReference type="ARBA" id="ARBA00000198"/>
    </source>
</evidence>
<evidence type="ECO:0000313" key="11">
    <source>
        <dbReference type="Proteomes" id="UP000282311"/>
    </source>
</evidence>
<name>A0A3B0B2R9_9BACL</name>
<dbReference type="GO" id="GO:0046656">
    <property type="term" value="P:folic acid biosynthetic process"/>
    <property type="evidence" value="ECO:0007669"/>
    <property type="project" value="UniProtKB-KW"/>
</dbReference>
<comment type="pathway">
    <text evidence="2">Cofactor biosynthesis; tetrahydrofolate biosynthesis; 2-amino-4-hydroxy-6-hydroxymethyl-7,8-dihydropteridine diphosphate from 7,8-dihydroneopterin triphosphate: step 4/4.</text>
</comment>
<dbReference type="AlphaFoldDB" id="A0A3B0B2R9"/>
<keyword evidence="8" id="KW-0289">Folate biosynthesis</keyword>
<dbReference type="PROSITE" id="PS00794">
    <property type="entry name" value="HPPK"/>
    <property type="match status" value="1"/>
</dbReference>
<dbReference type="PANTHER" id="PTHR43071:SF1">
    <property type="entry name" value="2-AMINO-4-HYDROXY-6-HYDROXYMETHYLDIHYDROPTERIDINE PYROPHOSPHOKINASE"/>
    <property type="match status" value="1"/>
</dbReference>
<comment type="caution">
    <text evidence="10">The sequence shown here is derived from an EMBL/GenBank/DDBJ whole genome shotgun (WGS) entry which is preliminary data.</text>
</comment>
<keyword evidence="6 10" id="KW-0418">Kinase</keyword>
<dbReference type="EC" id="2.7.6.3" evidence="3"/>
<dbReference type="NCBIfam" id="TIGR01498">
    <property type="entry name" value="folK"/>
    <property type="match status" value="1"/>
</dbReference>
<dbReference type="OrthoDB" id="9808041at2"/>
<evidence type="ECO:0000256" key="3">
    <source>
        <dbReference type="ARBA" id="ARBA00013253"/>
    </source>
</evidence>
<feature type="domain" description="7,8-dihydro-6-hydroxymethylpterin-pyrophosphokinase" evidence="9">
    <location>
        <begin position="87"/>
        <end position="98"/>
    </location>
</feature>
<comment type="catalytic activity">
    <reaction evidence="1">
        <text>6-hydroxymethyl-7,8-dihydropterin + ATP = (7,8-dihydropterin-6-yl)methyl diphosphate + AMP + H(+)</text>
        <dbReference type="Rhea" id="RHEA:11412"/>
        <dbReference type="ChEBI" id="CHEBI:15378"/>
        <dbReference type="ChEBI" id="CHEBI:30616"/>
        <dbReference type="ChEBI" id="CHEBI:44841"/>
        <dbReference type="ChEBI" id="CHEBI:72950"/>
        <dbReference type="ChEBI" id="CHEBI:456215"/>
        <dbReference type="EC" id="2.7.6.3"/>
    </reaction>
</comment>
<protein>
    <recommendedName>
        <fullName evidence="3">2-amino-4-hydroxy-6-hydroxymethyldihydropteridine diphosphokinase</fullName>
        <ecNumber evidence="3">2.7.6.3</ecNumber>
    </recommendedName>
</protein>
<keyword evidence="11" id="KW-1185">Reference proteome</keyword>
<dbReference type="InterPro" id="IPR035907">
    <property type="entry name" value="Hppk_sf"/>
</dbReference>
<dbReference type="UniPathway" id="UPA00077">
    <property type="reaction ID" value="UER00155"/>
</dbReference>
<dbReference type="GO" id="GO:0005524">
    <property type="term" value="F:ATP binding"/>
    <property type="evidence" value="ECO:0007669"/>
    <property type="project" value="UniProtKB-KW"/>
</dbReference>
<evidence type="ECO:0000259" key="9">
    <source>
        <dbReference type="PROSITE" id="PS00794"/>
    </source>
</evidence>
<organism evidence="10 11">
    <name type="scientific">Paenibacillus ginsengarvi</name>
    <dbReference type="NCBI Taxonomy" id="400777"/>
    <lineage>
        <taxon>Bacteria</taxon>
        <taxon>Bacillati</taxon>
        <taxon>Bacillota</taxon>
        <taxon>Bacilli</taxon>
        <taxon>Bacillales</taxon>
        <taxon>Paenibacillaceae</taxon>
        <taxon>Paenibacillus</taxon>
    </lineage>
</organism>